<evidence type="ECO:0000313" key="2">
    <source>
        <dbReference type="EMBL" id="MDP2539245.1"/>
    </source>
</evidence>
<dbReference type="EMBL" id="JAUPEV010000007">
    <property type="protein sequence ID" value="MDO7253325.1"/>
    <property type="molecule type" value="Genomic_DNA"/>
</dbReference>
<accession>A0AA90PVX8</accession>
<dbReference type="Proteomes" id="UP001177258">
    <property type="component" value="Unassembled WGS sequence"/>
</dbReference>
<reference evidence="1" key="2">
    <citation type="submission" date="2023-07" db="EMBL/GenBank/DDBJ databases">
        <authorList>
            <person name="Aydin F."/>
            <person name="Tarhane S."/>
            <person name="Saticioglu I.B."/>
            <person name="Karakaya E."/>
            <person name="Abay S."/>
            <person name="Guran O."/>
            <person name="Bozkurt E."/>
            <person name="Uzum N."/>
            <person name="Olgun K."/>
            <person name="Jablonski D."/>
        </authorList>
    </citation>
    <scope>NUCLEOTIDE SEQUENCE</scope>
    <source>
        <strain evidence="1">Faydin-H75</strain>
    </source>
</reference>
<sequence>MKTLILASTIGIALMSGCAGINSNYEAFGVAKQPQHLSGSTLWLPRQ</sequence>
<keyword evidence="4" id="KW-1185">Reference proteome</keyword>
<dbReference type="Proteomes" id="UP001240777">
    <property type="component" value="Unassembled WGS sequence"/>
</dbReference>
<name>A0AA90PVX8_9HELI</name>
<evidence type="ECO:0000313" key="4">
    <source>
        <dbReference type="Proteomes" id="UP001240777"/>
    </source>
</evidence>
<evidence type="ECO:0008006" key="5">
    <source>
        <dbReference type="Google" id="ProtNLM"/>
    </source>
</evidence>
<dbReference type="AlphaFoldDB" id="A0AA90PVX8"/>
<organism evidence="2 3">
    <name type="scientific">Helicobacter cappadocius</name>
    <dbReference type="NCBI Taxonomy" id="3063998"/>
    <lineage>
        <taxon>Bacteria</taxon>
        <taxon>Pseudomonadati</taxon>
        <taxon>Campylobacterota</taxon>
        <taxon>Epsilonproteobacteria</taxon>
        <taxon>Campylobacterales</taxon>
        <taxon>Helicobacteraceae</taxon>
        <taxon>Helicobacter</taxon>
    </lineage>
</organism>
<reference evidence="1 3" key="3">
    <citation type="journal article" date="2024" name="Syst. Appl. Microbiol.">
        <title>Helicobacter cappadocius sp. nov., from lizards: The first psychrotrophic Helicobacter species.</title>
        <authorList>
            <person name="Aydin F."/>
            <person name="Tarhane S."/>
            <person name="Karakaya E."/>
            <person name="Abay S."/>
            <person name="Kayman T."/>
            <person name="Guran O."/>
            <person name="Bozkurt E."/>
            <person name="Uzum N."/>
            <person name="Avci A."/>
            <person name="Olgun K."/>
            <person name="Jablonski D."/>
            <person name="Guran C."/>
            <person name="Burcin Saticioglu I."/>
        </authorList>
    </citation>
    <scope>NUCLEOTIDE SEQUENCE [LARGE SCALE GENOMIC DNA]</scope>
    <source>
        <strain evidence="1">Faydin-H75</strain>
        <strain evidence="3">faydin-H76</strain>
    </source>
</reference>
<proteinExistence type="predicted"/>
<evidence type="ECO:0000313" key="1">
    <source>
        <dbReference type="EMBL" id="MDO7253325.1"/>
    </source>
</evidence>
<gene>
    <name evidence="1" type="ORF">Q5I04_05300</name>
    <name evidence="2" type="ORF">Q5I06_05600</name>
</gene>
<reference evidence="2 4" key="1">
    <citation type="submission" date="2023-07" db="EMBL/GenBank/DDBJ databases">
        <title>Unpublished Manusciprt.</title>
        <authorList>
            <person name="Aydin F."/>
            <person name="Tarhane S."/>
            <person name="Saticioglu I.B."/>
            <person name="Karakaya E."/>
            <person name="Abay S."/>
            <person name="Guran O."/>
            <person name="Bozkurt E."/>
            <person name="Uzum N."/>
            <person name="Olgun K."/>
            <person name="Jablonski D."/>
        </authorList>
    </citation>
    <scope>NUCLEOTIDE SEQUENCE</scope>
    <source>
        <strain evidence="4">faydin-H75</strain>
        <strain evidence="2">Faydin-H76</strain>
    </source>
</reference>
<evidence type="ECO:0000313" key="3">
    <source>
        <dbReference type="Proteomes" id="UP001177258"/>
    </source>
</evidence>
<dbReference type="EMBL" id="JAUYZK010000007">
    <property type="protein sequence ID" value="MDP2539245.1"/>
    <property type="molecule type" value="Genomic_DNA"/>
</dbReference>
<protein>
    <recommendedName>
        <fullName evidence="5">Lipoprotein</fullName>
    </recommendedName>
</protein>
<dbReference type="PROSITE" id="PS51257">
    <property type="entry name" value="PROKAR_LIPOPROTEIN"/>
    <property type="match status" value="1"/>
</dbReference>
<dbReference type="RefSeq" id="WP_305517172.1">
    <property type="nucleotide sequence ID" value="NZ_JAUPEV010000007.1"/>
</dbReference>
<comment type="caution">
    <text evidence="2">The sequence shown here is derived from an EMBL/GenBank/DDBJ whole genome shotgun (WGS) entry which is preliminary data.</text>
</comment>